<dbReference type="SMART" id="SM00062">
    <property type="entry name" value="PBPb"/>
    <property type="match status" value="1"/>
</dbReference>
<evidence type="ECO:0000256" key="3">
    <source>
        <dbReference type="ARBA" id="ARBA00022729"/>
    </source>
</evidence>
<dbReference type="InterPro" id="IPR015168">
    <property type="entry name" value="SsuA/THI5"/>
</dbReference>
<dbReference type="PANTHER" id="PTHR30024">
    <property type="entry name" value="ALIPHATIC SULFONATES-BINDING PROTEIN-RELATED"/>
    <property type="match status" value="1"/>
</dbReference>
<evidence type="ECO:0000313" key="7">
    <source>
        <dbReference type="Proteomes" id="UP000294257"/>
    </source>
</evidence>
<protein>
    <submittedName>
        <fullName evidence="6">NitT/TauT family transport system substrate-binding protein</fullName>
    </submittedName>
</protein>
<reference evidence="6 7" key="1">
    <citation type="submission" date="2019-02" db="EMBL/GenBank/DDBJ databases">
        <title>Genomic Encyclopedia of Type Strains, Phase IV (KMG-IV): sequencing the most valuable type-strain genomes for metagenomic binning, comparative biology and taxonomic classification.</title>
        <authorList>
            <person name="Goeker M."/>
        </authorList>
    </citation>
    <scope>NUCLEOTIDE SEQUENCE [LARGE SCALE GENOMIC DNA]</scope>
    <source>
        <strain evidence="6 7">DSM 101727</strain>
    </source>
</reference>
<evidence type="ECO:0000259" key="5">
    <source>
        <dbReference type="SMART" id="SM00062"/>
    </source>
</evidence>
<comment type="caution">
    <text evidence="6">The sequence shown here is derived from an EMBL/GenBank/DDBJ whole genome shotgun (WGS) entry which is preliminary data.</text>
</comment>
<evidence type="ECO:0000256" key="2">
    <source>
        <dbReference type="ARBA" id="ARBA00010742"/>
    </source>
</evidence>
<dbReference type="SUPFAM" id="SSF53850">
    <property type="entry name" value="Periplasmic binding protein-like II"/>
    <property type="match status" value="1"/>
</dbReference>
<accession>A0A4Q7KWL4</accession>
<dbReference type="Gene3D" id="3.40.190.10">
    <property type="entry name" value="Periplasmic binding protein-like II"/>
    <property type="match status" value="2"/>
</dbReference>
<feature type="signal peptide" evidence="4">
    <location>
        <begin position="1"/>
        <end position="26"/>
    </location>
</feature>
<keyword evidence="3 4" id="KW-0732">Signal</keyword>
<dbReference type="RefSeq" id="WP_130344020.1">
    <property type="nucleotide sequence ID" value="NZ_SGWQ01000003.1"/>
</dbReference>
<dbReference type="InterPro" id="IPR001638">
    <property type="entry name" value="Solute-binding_3/MltF_N"/>
</dbReference>
<keyword evidence="7" id="KW-1185">Reference proteome</keyword>
<dbReference type="Pfam" id="PF09084">
    <property type="entry name" value="NMT1"/>
    <property type="match status" value="1"/>
</dbReference>
<dbReference type="AlphaFoldDB" id="A0A4Q7KWL4"/>
<sequence length="331" mass="34633">MITSGKKLLAAVAAMALTVSSCGLLGGESDSGSSGPLGKSKIKVGIIPELGAAGFYLALDRGYFKEQGLDVDVVTVNSGKAAVDSISNGSTDIAVGSYPAVLLAQANKAGDYKIVGDGFSAKPNVQVLLASPKSPVKTAQDVPGRRLATTATKTFADLCVLEALKAKNVPTDKVTWHPIPFSDMAAAMDRGDVDAVSIVEPQLTQALRTYGGHKVADCGEGPLADMPVTGYFAVGGEGKFAQSNPKTVAAFQRGLFKGHAEAADRSKVEPIFVKYLKLDDVTAKLVTVAGWSTSIEKTRIQRVATMMQNFGVLKEPLDVGPMIFRPEVDAK</sequence>
<comment type="similarity">
    <text evidence="2">Belongs to the bacterial solute-binding protein SsuA/TauA family.</text>
</comment>
<gene>
    <name evidence="6" type="ORF">EV193_103375</name>
</gene>
<name>A0A4Q7KWL4_9PSEU</name>
<dbReference type="OrthoDB" id="8892982at2"/>
<dbReference type="PROSITE" id="PS51257">
    <property type="entry name" value="PROKAR_LIPOPROTEIN"/>
    <property type="match status" value="1"/>
</dbReference>
<proteinExistence type="inferred from homology"/>
<evidence type="ECO:0000256" key="4">
    <source>
        <dbReference type="SAM" id="SignalP"/>
    </source>
</evidence>
<dbReference type="EMBL" id="SGWQ01000003">
    <property type="protein sequence ID" value="RZS41057.1"/>
    <property type="molecule type" value="Genomic_DNA"/>
</dbReference>
<dbReference type="GO" id="GO:0042597">
    <property type="term" value="C:periplasmic space"/>
    <property type="evidence" value="ECO:0007669"/>
    <property type="project" value="UniProtKB-SubCell"/>
</dbReference>
<dbReference type="Proteomes" id="UP000294257">
    <property type="component" value="Unassembled WGS sequence"/>
</dbReference>
<evidence type="ECO:0000313" key="6">
    <source>
        <dbReference type="EMBL" id="RZS41057.1"/>
    </source>
</evidence>
<feature type="domain" description="Solute-binding protein family 3/N-terminal" evidence="5">
    <location>
        <begin position="41"/>
        <end position="279"/>
    </location>
</feature>
<organism evidence="6 7">
    <name type="scientific">Herbihabitans rhizosphaerae</name>
    <dbReference type="NCBI Taxonomy" id="1872711"/>
    <lineage>
        <taxon>Bacteria</taxon>
        <taxon>Bacillati</taxon>
        <taxon>Actinomycetota</taxon>
        <taxon>Actinomycetes</taxon>
        <taxon>Pseudonocardiales</taxon>
        <taxon>Pseudonocardiaceae</taxon>
        <taxon>Herbihabitans</taxon>
    </lineage>
</organism>
<dbReference type="PANTHER" id="PTHR30024:SF47">
    <property type="entry name" value="TAURINE-BINDING PERIPLASMIC PROTEIN"/>
    <property type="match status" value="1"/>
</dbReference>
<feature type="chain" id="PRO_5038961588" evidence="4">
    <location>
        <begin position="27"/>
        <end position="331"/>
    </location>
</feature>
<evidence type="ECO:0000256" key="1">
    <source>
        <dbReference type="ARBA" id="ARBA00004418"/>
    </source>
</evidence>
<comment type="subcellular location">
    <subcellularLocation>
        <location evidence="1">Periplasm</location>
    </subcellularLocation>
</comment>